<dbReference type="InterPro" id="IPR011057">
    <property type="entry name" value="Mss4-like_sf"/>
</dbReference>
<dbReference type="Proteomes" id="UP000663992">
    <property type="component" value="Unassembled WGS sequence"/>
</dbReference>
<gene>
    <name evidence="1" type="ORF">J0A65_14760</name>
</gene>
<dbReference type="RefSeq" id="WP_206595082.1">
    <property type="nucleotide sequence ID" value="NZ_JAFKCS010000015.1"/>
</dbReference>
<proteinExistence type="predicted"/>
<protein>
    <recommendedName>
        <fullName evidence="3">CENP-V/GFA domain-containing protein</fullName>
    </recommendedName>
</protein>
<evidence type="ECO:0000313" key="2">
    <source>
        <dbReference type="Proteomes" id="UP000663992"/>
    </source>
</evidence>
<organism evidence="1 2">
    <name type="scientific">Bowmanella yangjiangensis</name>
    <dbReference type="NCBI Taxonomy" id="2811230"/>
    <lineage>
        <taxon>Bacteria</taxon>
        <taxon>Pseudomonadati</taxon>
        <taxon>Pseudomonadota</taxon>
        <taxon>Gammaproteobacteria</taxon>
        <taxon>Alteromonadales</taxon>
        <taxon>Alteromonadaceae</taxon>
        <taxon>Bowmanella</taxon>
    </lineage>
</organism>
<keyword evidence="2" id="KW-1185">Reference proteome</keyword>
<dbReference type="Pfam" id="PF19648">
    <property type="entry name" value="DUF6151"/>
    <property type="match status" value="1"/>
</dbReference>
<dbReference type="InterPro" id="IPR046149">
    <property type="entry name" value="DUF6151"/>
</dbReference>
<dbReference type="EMBL" id="JAFKCS010000015">
    <property type="protein sequence ID" value="MBN7821130.1"/>
    <property type="molecule type" value="Genomic_DNA"/>
</dbReference>
<name>A0ABS3CX23_9ALTE</name>
<evidence type="ECO:0008006" key="3">
    <source>
        <dbReference type="Google" id="ProtNLM"/>
    </source>
</evidence>
<reference evidence="1 2" key="1">
    <citation type="submission" date="2021-03" db="EMBL/GenBank/DDBJ databases">
        <title>novel species isolated from a fishpond in China.</title>
        <authorList>
            <person name="Lu H."/>
            <person name="Cai Z."/>
        </authorList>
    </citation>
    <scope>NUCLEOTIDE SEQUENCE [LARGE SCALE GENOMIC DNA]</scope>
    <source>
        <strain evidence="1 2">Y57</strain>
    </source>
</reference>
<dbReference type="SUPFAM" id="SSF51316">
    <property type="entry name" value="Mss4-like"/>
    <property type="match status" value="1"/>
</dbReference>
<accession>A0ABS3CX23</accession>
<evidence type="ECO:0000313" key="1">
    <source>
        <dbReference type="EMBL" id="MBN7821130.1"/>
    </source>
</evidence>
<sequence>MQNMELSCRCGKVQGQAANTGPDGGTRLVCYCDDCQAFARQLGRDDVLDEWGGTDIYQLAPCQLTISQGQDQLRCLKLSDKGLIRWYCNCCNTPIGNTVSGSLPFIGLIHSFVRSDQDLNKVQGSVRGYVHGRFAISTPPTGKEGRGTQWRLLMRIFRRLLTAKLTGKGQPNPLFDPDGKPVIAPKVVKP</sequence>
<comment type="caution">
    <text evidence="1">The sequence shown here is derived from an EMBL/GenBank/DDBJ whole genome shotgun (WGS) entry which is preliminary data.</text>
</comment>
<dbReference type="Gene3D" id="3.90.1590.10">
    <property type="entry name" value="glutathione-dependent formaldehyde- activating enzyme (gfa)"/>
    <property type="match status" value="1"/>
</dbReference>